<keyword evidence="1" id="KW-0732">Signal</keyword>
<accession>A0ABT1L5C1</accession>
<organism evidence="2 3">
    <name type="scientific">Candidatus Synchoanobacter obligatus</name>
    <dbReference type="NCBI Taxonomy" id="2919597"/>
    <lineage>
        <taxon>Bacteria</taxon>
        <taxon>Pseudomonadati</taxon>
        <taxon>Pseudomonadota</taxon>
        <taxon>Gammaproteobacteria</taxon>
        <taxon>Candidatus Comchoanobacterales</taxon>
        <taxon>Candidatus Comchoanobacteraceae</taxon>
        <taxon>Candidatus Synchoanobacter</taxon>
    </lineage>
</organism>
<evidence type="ECO:0000313" key="3">
    <source>
        <dbReference type="Proteomes" id="UP001320768"/>
    </source>
</evidence>
<evidence type="ECO:0000313" key="2">
    <source>
        <dbReference type="EMBL" id="MCP8352374.1"/>
    </source>
</evidence>
<dbReference type="InterPro" id="IPR022073">
    <property type="entry name" value="T4BSS_DotH_IcmK"/>
</dbReference>
<dbReference type="RefSeq" id="WP_258569479.1">
    <property type="nucleotide sequence ID" value="NZ_JAKUDN010000002.1"/>
</dbReference>
<dbReference type="EMBL" id="JAKUDN010000002">
    <property type="protein sequence ID" value="MCP8352374.1"/>
    <property type="molecule type" value="Genomic_DNA"/>
</dbReference>
<proteinExistence type="predicted"/>
<reference evidence="2 3" key="1">
    <citation type="journal article" date="2022" name="Nat. Microbiol.">
        <title>The microbiome of a bacterivorous marine choanoflagellate contains a resource-demanding obligate bacterial associate.</title>
        <authorList>
            <person name="Needham D.M."/>
            <person name="Poirier C."/>
            <person name="Bachy C."/>
            <person name="George E.E."/>
            <person name="Wilken S."/>
            <person name="Yung C.C.M."/>
            <person name="Limardo A.J."/>
            <person name="Morando M."/>
            <person name="Sudek L."/>
            <person name="Malmstrom R.R."/>
            <person name="Keeling P.J."/>
            <person name="Santoro A.E."/>
            <person name="Worden A.Z."/>
        </authorList>
    </citation>
    <scope>NUCLEOTIDE SEQUENCE [LARGE SCALE GENOMIC DNA]</scope>
    <source>
        <strain evidence="2 3">Comchoano-2</strain>
    </source>
</reference>
<comment type="caution">
    <text evidence="2">The sequence shown here is derived from an EMBL/GenBank/DDBJ whole genome shotgun (WGS) entry which is preliminary data.</text>
</comment>
<gene>
    <name evidence="2" type="ORF">MKS91_03605</name>
</gene>
<keyword evidence="3" id="KW-1185">Reference proteome</keyword>
<protein>
    <submittedName>
        <fullName evidence="2">DotH/IcmK family type IV secretion protein</fullName>
    </submittedName>
</protein>
<sequence length="288" mass="31225">MLRSLKIGSAKWWLLMLLTSSLFATTAEQEEAYKDLESSLAPLSDDQMQSVKELYRKLNRQSVLRDDVAPTPTFSSLMVDLQPGSAPAAIRLAPGYVSSLLFVDSTGAPWPIRAYDVGDPSAFNIVWNNSDADESSLSNTLLIQAMSLYKDGNLVVMLQGLNTPVILSLIPGQQEVDYRVDLQIPGYGPFAKPEASTYATGANPVLNSVINNIAPPNSKPLRVKGGAAKAWLFGDLMYVRTDLPVVSPAWVSTMKGASGTVSAYELPKSPVILVMDNGRLRKLTVEGF</sequence>
<feature type="chain" id="PRO_5045211954" evidence="1">
    <location>
        <begin position="25"/>
        <end position="288"/>
    </location>
</feature>
<name>A0ABT1L5C1_9GAMM</name>
<evidence type="ECO:0000256" key="1">
    <source>
        <dbReference type="SAM" id="SignalP"/>
    </source>
</evidence>
<feature type="signal peptide" evidence="1">
    <location>
        <begin position="1"/>
        <end position="24"/>
    </location>
</feature>
<dbReference type="Proteomes" id="UP001320768">
    <property type="component" value="Unassembled WGS sequence"/>
</dbReference>
<dbReference type="Pfam" id="PF12293">
    <property type="entry name" value="T4BSS_DotH_IcmK"/>
    <property type="match status" value="1"/>
</dbReference>